<keyword evidence="8 11" id="KW-0732">Signal</keyword>
<keyword evidence="14" id="KW-1185">Reference proteome</keyword>
<dbReference type="InterPro" id="IPR032466">
    <property type="entry name" value="Metal_Hydrolase"/>
</dbReference>
<dbReference type="InterPro" id="IPR013659">
    <property type="entry name" value="A_deaminase_N"/>
</dbReference>
<keyword evidence="7" id="KW-0479">Metal-binding</keyword>
<gene>
    <name evidence="15" type="primary">LOC118275169</name>
</gene>
<evidence type="ECO:0000256" key="6">
    <source>
        <dbReference type="ARBA" id="ARBA00022525"/>
    </source>
</evidence>
<dbReference type="GeneID" id="118275169"/>
<protein>
    <recommendedName>
        <fullName evidence="5">Adenosine deaminase</fullName>
        <ecNumber evidence="4">3.5.4.4</ecNumber>
    </recommendedName>
</protein>
<accession>A0A9R0EP03</accession>
<dbReference type="Proteomes" id="UP000829999">
    <property type="component" value="Chromosome 11"/>
</dbReference>
<evidence type="ECO:0000256" key="9">
    <source>
        <dbReference type="ARBA" id="ARBA00022801"/>
    </source>
</evidence>
<keyword evidence="6" id="KW-0964">Secreted</keyword>
<sequence length="505" mass="57461">MDTAVFCVTLCLLINANTADVPTKYYQERSALLAEEIHTAVGGKVSLNENETIANNILMKWKEKELSNSNAQRINFAKHYFTYKKDIEKSKVYKIIRKMPKGGLLHVHSTLLLNEDVLIQFTYEDYLYACFANNDLSFYYATKTPDQPCATKWELVSELRNNASSTEAFDTQLKQYLTIYNDKGVDCDYQDMNAVWQRFSKVGKTMGSLISYRPIRERYCYETLKQFYNDNIMYAEIRISLYGVYELDGSKHTKEYMVELYKNTTAKFIEDHPDFVGVKLIVTQSKSRFESVLAALNMTRRLKVEMPDMIAGFDLVGQENTGKPLTEYLPILYEAKDEINYYFHAGETNLSGTAVDENLVDAILLGSKRIGHGYALTKHPSLMSAVMKKDIALEVNVISNVVLSLVHDVRNHPLASYLAMGAPVVLSSDDPGAWSAEPLSHDFFVAFMGVASKHADLRMLKQLALNSITYSALDDEGKARLLKVFNERWDRFVRDVITDVSLLES</sequence>
<dbReference type="PANTHER" id="PTHR11409">
    <property type="entry name" value="ADENOSINE DEAMINASE"/>
    <property type="match status" value="1"/>
</dbReference>
<name>A0A9R0EP03_SPOFR</name>
<dbReference type="PANTHER" id="PTHR11409:SF39">
    <property type="entry name" value="ADENOSINE DEAMINASE 2"/>
    <property type="match status" value="1"/>
</dbReference>
<dbReference type="FunFam" id="3.20.20.140:FF:000017">
    <property type="entry name" value="Adenosine deaminase 2"/>
    <property type="match status" value="1"/>
</dbReference>
<keyword evidence="9" id="KW-0378">Hydrolase</keyword>
<feature type="chain" id="PRO_5040229649" description="Adenosine deaminase" evidence="11">
    <location>
        <begin position="20"/>
        <end position="505"/>
    </location>
</feature>
<dbReference type="RefSeq" id="XP_035448928.2">
    <property type="nucleotide sequence ID" value="XM_035593035.2"/>
</dbReference>
<comment type="similarity">
    <text evidence="3">Belongs to the metallo-dependent hydrolases superfamily. Adenosine and AMP deaminases family. ADGF subfamily.</text>
</comment>
<dbReference type="NCBIfam" id="TIGR01431">
    <property type="entry name" value="adm_rel"/>
    <property type="match status" value="1"/>
</dbReference>
<dbReference type="Pfam" id="PF00962">
    <property type="entry name" value="A_deaminase"/>
    <property type="match status" value="1"/>
</dbReference>
<dbReference type="GO" id="GO:0046103">
    <property type="term" value="P:inosine biosynthetic process"/>
    <property type="evidence" value="ECO:0007669"/>
    <property type="project" value="TreeGrafter"/>
</dbReference>
<evidence type="ECO:0000256" key="11">
    <source>
        <dbReference type="SAM" id="SignalP"/>
    </source>
</evidence>
<comment type="subcellular location">
    <subcellularLocation>
        <location evidence="2">Secreted</location>
    </subcellularLocation>
</comment>
<dbReference type="EC" id="3.5.4.4" evidence="4"/>
<dbReference type="InterPro" id="IPR006331">
    <property type="entry name" value="ADGF"/>
</dbReference>
<evidence type="ECO:0000256" key="8">
    <source>
        <dbReference type="ARBA" id="ARBA00022729"/>
    </source>
</evidence>
<feature type="domain" description="Adenosine deaminase" evidence="12">
    <location>
        <begin position="194"/>
        <end position="483"/>
    </location>
</feature>
<evidence type="ECO:0000256" key="5">
    <source>
        <dbReference type="ARBA" id="ARBA00018099"/>
    </source>
</evidence>
<dbReference type="InterPro" id="IPR001365">
    <property type="entry name" value="A_deaminase_dom"/>
</dbReference>
<proteinExistence type="inferred from homology"/>
<dbReference type="GO" id="GO:0046872">
    <property type="term" value="F:metal ion binding"/>
    <property type="evidence" value="ECO:0007669"/>
    <property type="project" value="UniProtKB-KW"/>
</dbReference>
<evidence type="ECO:0000256" key="10">
    <source>
        <dbReference type="ARBA" id="ARBA00047764"/>
    </source>
</evidence>
<comment type="cofactor">
    <cofactor evidence="1">
        <name>Zn(2+)</name>
        <dbReference type="ChEBI" id="CHEBI:29105"/>
    </cofactor>
</comment>
<evidence type="ECO:0000256" key="3">
    <source>
        <dbReference type="ARBA" id="ARBA00006083"/>
    </source>
</evidence>
<dbReference type="OrthoDB" id="7202371at2759"/>
<dbReference type="SUPFAM" id="SSF51556">
    <property type="entry name" value="Metallo-dependent hydrolases"/>
    <property type="match status" value="1"/>
</dbReference>
<evidence type="ECO:0000256" key="7">
    <source>
        <dbReference type="ARBA" id="ARBA00022723"/>
    </source>
</evidence>
<comment type="catalytic activity">
    <reaction evidence="10">
        <text>adenosine + H2O + H(+) = inosine + NH4(+)</text>
        <dbReference type="Rhea" id="RHEA:24408"/>
        <dbReference type="ChEBI" id="CHEBI:15377"/>
        <dbReference type="ChEBI" id="CHEBI:15378"/>
        <dbReference type="ChEBI" id="CHEBI:16335"/>
        <dbReference type="ChEBI" id="CHEBI:17596"/>
        <dbReference type="ChEBI" id="CHEBI:28938"/>
        <dbReference type="EC" id="3.5.4.4"/>
    </reaction>
</comment>
<reference evidence="15" key="1">
    <citation type="submission" date="2025-08" db="UniProtKB">
        <authorList>
            <consortium name="RefSeq"/>
        </authorList>
    </citation>
    <scope>IDENTIFICATION</scope>
    <source>
        <tissue evidence="15">Whole larval tissue</tissue>
    </source>
</reference>
<dbReference type="GO" id="GO:0005615">
    <property type="term" value="C:extracellular space"/>
    <property type="evidence" value="ECO:0007669"/>
    <property type="project" value="InterPro"/>
</dbReference>
<dbReference type="AlphaFoldDB" id="A0A9R0EP03"/>
<evidence type="ECO:0000259" key="13">
    <source>
        <dbReference type="Pfam" id="PF08451"/>
    </source>
</evidence>
<feature type="domain" description="Adenosine/AMP deaminase N-terminal" evidence="13">
    <location>
        <begin position="8"/>
        <end position="96"/>
    </location>
</feature>
<evidence type="ECO:0000256" key="4">
    <source>
        <dbReference type="ARBA" id="ARBA00012784"/>
    </source>
</evidence>
<dbReference type="GO" id="GO:0006154">
    <property type="term" value="P:adenosine catabolic process"/>
    <property type="evidence" value="ECO:0007669"/>
    <property type="project" value="InterPro"/>
</dbReference>
<dbReference type="InterPro" id="IPR006330">
    <property type="entry name" value="Ado/ade_deaminase"/>
</dbReference>
<dbReference type="Pfam" id="PF08451">
    <property type="entry name" value="A_deaminase_N"/>
    <property type="match status" value="1"/>
</dbReference>
<evidence type="ECO:0000313" key="15">
    <source>
        <dbReference type="RefSeq" id="XP_035448928.2"/>
    </source>
</evidence>
<feature type="signal peptide" evidence="11">
    <location>
        <begin position="1"/>
        <end position="19"/>
    </location>
</feature>
<evidence type="ECO:0000256" key="2">
    <source>
        <dbReference type="ARBA" id="ARBA00004613"/>
    </source>
</evidence>
<evidence type="ECO:0000256" key="1">
    <source>
        <dbReference type="ARBA" id="ARBA00001947"/>
    </source>
</evidence>
<dbReference type="GO" id="GO:0004000">
    <property type="term" value="F:adenosine deaminase activity"/>
    <property type="evidence" value="ECO:0007669"/>
    <property type="project" value="InterPro"/>
</dbReference>
<organism evidence="14 15">
    <name type="scientific">Spodoptera frugiperda</name>
    <name type="common">Fall armyworm</name>
    <dbReference type="NCBI Taxonomy" id="7108"/>
    <lineage>
        <taxon>Eukaryota</taxon>
        <taxon>Metazoa</taxon>
        <taxon>Ecdysozoa</taxon>
        <taxon>Arthropoda</taxon>
        <taxon>Hexapoda</taxon>
        <taxon>Insecta</taxon>
        <taxon>Pterygota</taxon>
        <taxon>Neoptera</taxon>
        <taxon>Endopterygota</taxon>
        <taxon>Lepidoptera</taxon>
        <taxon>Glossata</taxon>
        <taxon>Ditrysia</taxon>
        <taxon>Noctuoidea</taxon>
        <taxon>Noctuidae</taxon>
        <taxon>Amphipyrinae</taxon>
        <taxon>Spodoptera</taxon>
    </lineage>
</organism>
<evidence type="ECO:0000313" key="14">
    <source>
        <dbReference type="Proteomes" id="UP000829999"/>
    </source>
</evidence>
<evidence type="ECO:0000259" key="12">
    <source>
        <dbReference type="Pfam" id="PF00962"/>
    </source>
</evidence>
<dbReference type="Gene3D" id="3.20.20.140">
    <property type="entry name" value="Metal-dependent hydrolases"/>
    <property type="match status" value="1"/>
</dbReference>